<keyword evidence="3" id="KW-1185">Reference proteome</keyword>
<evidence type="ECO:0000259" key="1">
    <source>
        <dbReference type="PROSITE" id="PS50883"/>
    </source>
</evidence>
<proteinExistence type="predicted"/>
<dbReference type="CDD" id="cd01948">
    <property type="entry name" value="EAL"/>
    <property type="match status" value="1"/>
</dbReference>
<dbReference type="InterPro" id="IPR035919">
    <property type="entry name" value="EAL_sf"/>
</dbReference>
<dbReference type="PANTHER" id="PTHR33121:SF76">
    <property type="entry name" value="SIGNALING PROTEIN"/>
    <property type="match status" value="1"/>
</dbReference>
<dbReference type="PANTHER" id="PTHR33121">
    <property type="entry name" value="CYCLIC DI-GMP PHOSPHODIESTERASE PDEF"/>
    <property type="match status" value="1"/>
</dbReference>
<dbReference type="InterPro" id="IPR050706">
    <property type="entry name" value="Cyclic-di-GMP_PDE-like"/>
</dbReference>
<organism evidence="2 3">
    <name type="scientific">Halobacillus campisalis</name>
    <dbReference type="NCBI Taxonomy" id="435909"/>
    <lineage>
        <taxon>Bacteria</taxon>
        <taxon>Bacillati</taxon>
        <taxon>Bacillota</taxon>
        <taxon>Bacilli</taxon>
        <taxon>Bacillales</taxon>
        <taxon>Bacillaceae</taxon>
        <taxon>Halobacillus</taxon>
    </lineage>
</organism>
<evidence type="ECO:0000313" key="2">
    <source>
        <dbReference type="EMBL" id="MFC7321259.1"/>
    </source>
</evidence>
<dbReference type="RefSeq" id="WP_289216372.1">
    <property type="nucleotide sequence ID" value="NZ_JAPVRC010000006.1"/>
</dbReference>
<evidence type="ECO:0000313" key="3">
    <source>
        <dbReference type="Proteomes" id="UP001596494"/>
    </source>
</evidence>
<accession>A0ABW2K3K7</accession>
<dbReference type="EMBL" id="JBHTBY010000008">
    <property type="protein sequence ID" value="MFC7321259.1"/>
    <property type="molecule type" value="Genomic_DNA"/>
</dbReference>
<sequence length="238" mass="27309">MVRILDPTLTKSTIFHHFQPVYDITSWKRIGFEVLLRSKEIKSPEEAFETARKDKKLYDLDTLSIYEAIASFTANGFAGKDMLFLNVFPSTIVHKNFMAFIREIALSYPEPHNLILEISEAESINNIKELAGIVRQIKQTGIKVAFDDIGKGFSDIESIIESKPDYIKLDKYFTRDLDTSKEKQLFVEFIINYCERLDMKLVIEGIEKPTELAIIKYLGGTLAQGYVLGYPDHLKNLK</sequence>
<dbReference type="Gene3D" id="3.20.20.450">
    <property type="entry name" value="EAL domain"/>
    <property type="match status" value="1"/>
</dbReference>
<dbReference type="SUPFAM" id="SSF141868">
    <property type="entry name" value="EAL domain-like"/>
    <property type="match status" value="1"/>
</dbReference>
<feature type="domain" description="EAL" evidence="1">
    <location>
        <begin position="1"/>
        <end position="238"/>
    </location>
</feature>
<dbReference type="PROSITE" id="PS50883">
    <property type="entry name" value="EAL"/>
    <property type="match status" value="1"/>
</dbReference>
<reference evidence="3" key="1">
    <citation type="journal article" date="2019" name="Int. J. Syst. Evol. Microbiol.">
        <title>The Global Catalogue of Microorganisms (GCM) 10K type strain sequencing project: providing services to taxonomists for standard genome sequencing and annotation.</title>
        <authorList>
            <consortium name="The Broad Institute Genomics Platform"/>
            <consortium name="The Broad Institute Genome Sequencing Center for Infectious Disease"/>
            <person name="Wu L."/>
            <person name="Ma J."/>
        </authorList>
    </citation>
    <scope>NUCLEOTIDE SEQUENCE [LARGE SCALE GENOMIC DNA]</scope>
    <source>
        <strain evidence="3">CCUG 73951</strain>
    </source>
</reference>
<comment type="caution">
    <text evidence="2">The sequence shown here is derived from an EMBL/GenBank/DDBJ whole genome shotgun (WGS) entry which is preliminary data.</text>
</comment>
<gene>
    <name evidence="2" type="ORF">ACFQMN_10230</name>
</gene>
<protein>
    <submittedName>
        <fullName evidence="2">EAL domain-containing protein</fullName>
    </submittedName>
</protein>
<dbReference type="InterPro" id="IPR001633">
    <property type="entry name" value="EAL_dom"/>
</dbReference>
<name>A0ABW2K3K7_9BACI</name>
<dbReference type="Pfam" id="PF00563">
    <property type="entry name" value="EAL"/>
    <property type="match status" value="1"/>
</dbReference>
<dbReference type="SMART" id="SM00052">
    <property type="entry name" value="EAL"/>
    <property type="match status" value="1"/>
</dbReference>
<dbReference type="Proteomes" id="UP001596494">
    <property type="component" value="Unassembled WGS sequence"/>
</dbReference>